<organism evidence="9 11">
    <name type="scientific">Candidatus Hakubella thermalkaliphila</name>
    <dbReference type="NCBI Taxonomy" id="2754717"/>
    <lineage>
        <taxon>Bacteria</taxon>
        <taxon>Bacillati</taxon>
        <taxon>Actinomycetota</taxon>
        <taxon>Actinomycetota incertae sedis</taxon>
        <taxon>Candidatus Hakubellales</taxon>
        <taxon>Candidatus Hakubellaceae</taxon>
        <taxon>Candidatus Hakubella</taxon>
    </lineage>
</organism>
<dbReference type="InterPro" id="IPR038299">
    <property type="entry name" value="DAO_C_sf"/>
</dbReference>
<dbReference type="Pfam" id="PF01266">
    <property type="entry name" value="DAO"/>
    <property type="match status" value="1"/>
</dbReference>
<evidence type="ECO:0000313" key="11">
    <source>
        <dbReference type="Proteomes" id="UP000591948"/>
    </source>
</evidence>
<evidence type="ECO:0000313" key="9">
    <source>
        <dbReference type="EMBL" id="GFP27946.1"/>
    </source>
</evidence>
<dbReference type="InterPro" id="IPR031656">
    <property type="entry name" value="DAO_C"/>
</dbReference>
<evidence type="ECO:0000256" key="4">
    <source>
        <dbReference type="ARBA" id="ARBA00022827"/>
    </source>
</evidence>
<reference evidence="10 11" key="1">
    <citation type="journal article" date="2020" name="Front. Microbiol.">
        <title>Single-cell genomics of novel Actinobacteria with the Wood-Ljungdahl pathway discovered in a serpentinizing system.</title>
        <authorList>
            <person name="Merino N."/>
            <person name="Kawai M."/>
            <person name="Boyd E.S."/>
            <person name="Colman D.R."/>
            <person name="McGlynn S.E."/>
            <person name="Nealson K.H."/>
            <person name="Kurokawa K."/>
            <person name="Hongoh Y."/>
        </authorList>
    </citation>
    <scope>NUCLEOTIDE SEQUENCE [LARGE SCALE GENOMIC DNA]</scope>
    <source>
        <strain evidence="8 10">S25</strain>
        <strain evidence="9 11">S33</strain>
    </source>
</reference>
<feature type="domain" description="Alpha-glycerophosphate oxidase C-terminal" evidence="7">
    <location>
        <begin position="438"/>
        <end position="542"/>
    </location>
</feature>
<dbReference type="Gene3D" id="3.50.50.60">
    <property type="entry name" value="FAD/NAD(P)-binding domain"/>
    <property type="match status" value="1"/>
</dbReference>
<dbReference type="Gene3D" id="3.30.9.10">
    <property type="entry name" value="D-Amino Acid Oxidase, subunit A, domain 2"/>
    <property type="match status" value="1"/>
</dbReference>
<comment type="similarity">
    <text evidence="2">Belongs to the FAD-dependent glycerol-3-phosphate dehydrogenase family.</text>
</comment>
<comment type="caution">
    <text evidence="9">The sequence shown here is derived from an EMBL/GenBank/DDBJ whole genome shotgun (WGS) entry which is preliminary data.</text>
</comment>
<dbReference type="GO" id="GO:0004368">
    <property type="term" value="F:glycerol-3-phosphate dehydrogenase (quinone) activity"/>
    <property type="evidence" value="ECO:0007669"/>
    <property type="project" value="InterPro"/>
</dbReference>
<keyword evidence="11" id="KW-1185">Reference proteome</keyword>
<comment type="cofactor">
    <cofactor evidence="1">
        <name>FAD</name>
        <dbReference type="ChEBI" id="CHEBI:57692"/>
    </cofactor>
</comment>
<dbReference type="Gene3D" id="1.10.8.870">
    <property type="entry name" value="Alpha-glycerophosphate oxidase, cap domain"/>
    <property type="match status" value="1"/>
</dbReference>
<feature type="domain" description="FAD dependent oxidoreductase" evidence="6">
    <location>
        <begin position="14"/>
        <end position="366"/>
    </location>
</feature>
<keyword evidence="5" id="KW-0560">Oxidoreductase</keyword>
<dbReference type="InterPro" id="IPR006076">
    <property type="entry name" value="FAD-dep_OxRdtase"/>
</dbReference>
<keyword evidence="4" id="KW-0274">FAD</keyword>
<dbReference type="InterPro" id="IPR036188">
    <property type="entry name" value="FAD/NAD-bd_sf"/>
</dbReference>
<evidence type="ECO:0000256" key="5">
    <source>
        <dbReference type="ARBA" id="ARBA00023002"/>
    </source>
</evidence>
<dbReference type="RefSeq" id="WP_176233552.1">
    <property type="nucleotide sequence ID" value="NZ_BLRY01000087.1"/>
</dbReference>
<accession>A0A6V8PAU3</accession>
<evidence type="ECO:0000313" key="8">
    <source>
        <dbReference type="EMBL" id="GFP24738.1"/>
    </source>
</evidence>
<evidence type="ECO:0000259" key="6">
    <source>
        <dbReference type="Pfam" id="PF01266"/>
    </source>
</evidence>
<dbReference type="SUPFAM" id="SSF51905">
    <property type="entry name" value="FAD/NAD(P)-binding domain"/>
    <property type="match status" value="1"/>
</dbReference>
<evidence type="ECO:0000259" key="7">
    <source>
        <dbReference type="Pfam" id="PF16901"/>
    </source>
</evidence>
<dbReference type="PANTHER" id="PTHR11985">
    <property type="entry name" value="GLYCEROL-3-PHOSPHATE DEHYDROGENASE"/>
    <property type="match status" value="1"/>
</dbReference>
<protein>
    <submittedName>
        <fullName evidence="9">Glycerol-3-phosphate dehydrogenase</fullName>
    </submittedName>
</protein>
<dbReference type="PRINTS" id="PR01001">
    <property type="entry name" value="FADG3PDH"/>
</dbReference>
<dbReference type="GO" id="GO:0046168">
    <property type="term" value="P:glycerol-3-phosphate catabolic process"/>
    <property type="evidence" value="ECO:0007669"/>
    <property type="project" value="TreeGrafter"/>
</dbReference>
<dbReference type="EMBL" id="BLRY01000087">
    <property type="protein sequence ID" value="GFP27946.1"/>
    <property type="molecule type" value="Genomic_DNA"/>
</dbReference>
<dbReference type="Pfam" id="PF16901">
    <property type="entry name" value="DAO_C"/>
    <property type="match status" value="1"/>
</dbReference>
<evidence type="ECO:0000256" key="1">
    <source>
        <dbReference type="ARBA" id="ARBA00001974"/>
    </source>
</evidence>
<evidence type="ECO:0000256" key="2">
    <source>
        <dbReference type="ARBA" id="ARBA00007330"/>
    </source>
</evidence>
<evidence type="ECO:0000313" key="10">
    <source>
        <dbReference type="Proteomes" id="UP000543224"/>
    </source>
</evidence>
<proteinExistence type="inferred from homology"/>
<dbReference type="InterPro" id="IPR000447">
    <property type="entry name" value="G3P_DH_FAD-dep"/>
</dbReference>
<name>A0A6V8PAU3_9ACTN</name>
<dbReference type="PANTHER" id="PTHR11985:SF15">
    <property type="entry name" value="GLYCEROL-3-PHOSPHATE DEHYDROGENASE, MITOCHONDRIAL"/>
    <property type="match status" value="1"/>
</dbReference>
<dbReference type="Proteomes" id="UP000591948">
    <property type="component" value="Unassembled WGS sequence"/>
</dbReference>
<evidence type="ECO:0000256" key="3">
    <source>
        <dbReference type="ARBA" id="ARBA00022630"/>
    </source>
</evidence>
<keyword evidence="3" id="KW-0285">Flavoprotein</keyword>
<dbReference type="AlphaFoldDB" id="A0A6V8PAU3"/>
<dbReference type="Proteomes" id="UP000543224">
    <property type="component" value="Unassembled WGS sequence"/>
</dbReference>
<dbReference type="EMBL" id="BLRX01000010">
    <property type="protein sequence ID" value="GFP24738.1"/>
    <property type="molecule type" value="Genomic_DNA"/>
</dbReference>
<sequence length="560" mass="62672">MKRALIKLSEGIYDLVIIGGGIYGACVAWEASRRGLSVALLEKSDFGQATSFNSQKIIHGGLRYLQHADFKRMRESIGARRRLMRIAPHLIHLLPCIMPTYGHLLQGKEIMRIALLINDLIGLDRNLGLDPQNHIPRGRMVSRAECLRVFPGLWEAGLNGGALWYDSQAYNSERLLLSFLHSAVQAGAELANYVEVTGFIWEGGRIAGVKAQDVLGGDHFQVRGKIVVNTSGPWINQVLSLLGRPHKTPPMRLAKVLVLLTRPIVGEYALGVWSGQRYLDEDAPINKGSRLFFITPWHKYNLVGTTEQPYEGSVDHCRPTEGEIQDLINQVNRAYPGAHLRREDVLFFYTGLLPRSDKHQDVGEVQIAKHYRLIDHYALDGIEGLLSVIGVKLTTVTDVARKAVDMVFRKLGKVPSPDLNSVAPLWGSRAEVGWFKDYLATTLRKRPSALDEEVVRHLVHNYGTEDERVMRYAEGNSAWLTRVTKGSPVIWAEIVHAIRDEMAQKLSDVILRRTELGEGGSPGDECLAACAQMMAKEKGWDRLKTEKEIDEVKAIYKPAQ</sequence>
<gene>
    <name evidence="8" type="ORF">HKBW3S25_00175</name>
    <name evidence="9" type="ORF">HKBW3S33_01357</name>
</gene>